<accession>A0A9D3RMG3</accession>
<evidence type="ECO:0000313" key="3">
    <source>
        <dbReference type="Proteomes" id="UP001044222"/>
    </source>
</evidence>
<protein>
    <submittedName>
        <fullName evidence="2">Uncharacterized protein</fullName>
    </submittedName>
</protein>
<gene>
    <name evidence="2" type="ORF">ANANG_G00246580</name>
</gene>
<feature type="region of interest" description="Disordered" evidence="1">
    <location>
        <begin position="74"/>
        <end position="94"/>
    </location>
</feature>
<organism evidence="2 3">
    <name type="scientific">Anguilla anguilla</name>
    <name type="common">European freshwater eel</name>
    <name type="synonym">Muraena anguilla</name>
    <dbReference type="NCBI Taxonomy" id="7936"/>
    <lineage>
        <taxon>Eukaryota</taxon>
        <taxon>Metazoa</taxon>
        <taxon>Chordata</taxon>
        <taxon>Craniata</taxon>
        <taxon>Vertebrata</taxon>
        <taxon>Euteleostomi</taxon>
        <taxon>Actinopterygii</taxon>
        <taxon>Neopterygii</taxon>
        <taxon>Teleostei</taxon>
        <taxon>Anguilliformes</taxon>
        <taxon>Anguillidae</taxon>
        <taxon>Anguilla</taxon>
    </lineage>
</organism>
<dbReference type="EMBL" id="JAFIRN010000014">
    <property type="protein sequence ID" value="KAG5835680.1"/>
    <property type="molecule type" value="Genomic_DNA"/>
</dbReference>
<sequence length="94" mass="10802">MQSWRASAPMRKKPTFRHKTSWNWIGNSLNWQRYSSPTQHSAEAVGWPRKPAQAATHTLSLSLSLSHTHTYSYRQAHRSNLKNAKTSKGSDLRL</sequence>
<evidence type="ECO:0000256" key="1">
    <source>
        <dbReference type="SAM" id="MobiDB-lite"/>
    </source>
</evidence>
<proteinExistence type="predicted"/>
<reference evidence="2" key="1">
    <citation type="submission" date="2021-01" db="EMBL/GenBank/DDBJ databases">
        <title>A chromosome-scale assembly of European eel, Anguilla anguilla.</title>
        <authorList>
            <person name="Henkel C."/>
            <person name="Jong-Raadsen S.A."/>
            <person name="Dufour S."/>
            <person name="Weltzien F.-A."/>
            <person name="Palstra A.P."/>
            <person name="Pelster B."/>
            <person name="Spaink H.P."/>
            <person name="Van Den Thillart G.E."/>
            <person name="Jansen H."/>
            <person name="Zahm M."/>
            <person name="Klopp C."/>
            <person name="Cedric C."/>
            <person name="Louis A."/>
            <person name="Berthelot C."/>
            <person name="Parey E."/>
            <person name="Roest Crollius H."/>
            <person name="Montfort J."/>
            <person name="Robinson-Rechavi M."/>
            <person name="Bucao C."/>
            <person name="Bouchez O."/>
            <person name="Gislard M."/>
            <person name="Lluch J."/>
            <person name="Milhes M."/>
            <person name="Lampietro C."/>
            <person name="Lopez Roques C."/>
            <person name="Donnadieu C."/>
            <person name="Braasch I."/>
            <person name="Desvignes T."/>
            <person name="Postlethwait J."/>
            <person name="Bobe J."/>
            <person name="Guiguen Y."/>
            <person name="Dirks R."/>
        </authorList>
    </citation>
    <scope>NUCLEOTIDE SEQUENCE</scope>
    <source>
        <strain evidence="2">Tag_6206</strain>
        <tissue evidence="2">Liver</tissue>
    </source>
</reference>
<dbReference type="AlphaFoldDB" id="A0A9D3RMG3"/>
<comment type="caution">
    <text evidence="2">The sequence shown here is derived from an EMBL/GenBank/DDBJ whole genome shotgun (WGS) entry which is preliminary data.</text>
</comment>
<name>A0A9D3RMG3_ANGAN</name>
<evidence type="ECO:0000313" key="2">
    <source>
        <dbReference type="EMBL" id="KAG5835680.1"/>
    </source>
</evidence>
<keyword evidence="3" id="KW-1185">Reference proteome</keyword>
<dbReference type="Proteomes" id="UP001044222">
    <property type="component" value="Chromosome 14"/>
</dbReference>